<dbReference type="InterPro" id="IPR036890">
    <property type="entry name" value="HATPase_C_sf"/>
</dbReference>
<keyword evidence="8" id="KW-0812">Transmembrane</keyword>
<evidence type="ECO:0000256" key="7">
    <source>
        <dbReference type="ARBA" id="ARBA00022840"/>
    </source>
</evidence>
<dbReference type="PANTHER" id="PTHR41523:SF8">
    <property type="entry name" value="ETHYLENE RESPONSE SENSOR PROTEIN"/>
    <property type="match status" value="1"/>
</dbReference>
<feature type="transmembrane region" description="Helical" evidence="8">
    <location>
        <begin position="318"/>
        <end position="341"/>
    </location>
</feature>
<evidence type="ECO:0000256" key="2">
    <source>
        <dbReference type="ARBA" id="ARBA00012438"/>
    </source>
</evidence>
<gene>
    <name evidence="10" type="ORF">DDE20_08975</name>
</gene>
<keyword evidence="6 10" id="KW-0418">Kinase</keyword>
<evidence type="ECO:0000256" key="3">
    <source>
        <dbReference type="ARBA" id="ARBA00022553"/>
    </source>
</evidence>
<dbReference type="GO" id="GO:0005524">
    <property type="term" value="F:ATP binding"/>
    <property type="evidence" value="ECO:0007669"/>
    <property type="project" value="UniProtKB-KW"/>
</dbReference>
<comment type="catalytic activity">
    <reaction evidence="1">
        <text>ATP + protein L-histidine = ADP + protein N-phospho-L-histidine.</text>
        <dbReference type="EC" id="2.7.13.3"/>
    </reaction>
</comment>
<dbReference type="Gene3D" id="3.30.450.20">
    <property type="entry name" value="PAS domain"/>
    <property type="match status" value="1"/>
</dbReference>
<evidence type="ECO:0000256" key="6">
    <source>
        <dbReference type="ARBA" id="ARBA00022777"/>
    </source>
</evidence>
<keyword evidence="11" id="KW-1185">Reference proteome</keyword>
<evidence type="ECO:0000256" key="1">
    <source>
        <dbReference type="ARBA" id="ARBA00000085"/>
    </source>
</evidence>
<feature type="transmembrane region" description="Helical" evidence="8">
    <location>
        <begin position="55"/>
        <end position="74"/>
    </location>
</feature>
<comment type="caution">
    <text evidence="10">The sequence shown here is derived from an EMBL/GenBank/DDBJ whole genome shotgun (WGS) entry which is preliminary data.</text>
</comment>
<dbReference type="OrthoDB" id="9767435at2"/>
<keyword evidence="8" id="KW-0472">Membrane</keyword>
<evidence type="ECO:0000313" key="11">
    <source>
        <dbReference type="Proteomes" id="UP000245911"/>
    </source>
</evidence>
<sequence>MLDSMGGGARVAGNPCGTVRRRMITSPHGVPESEGKTTMKRIVTGAKAGLDRLSFRLAIVFAIALLPLMIVSIVRSQSVLNEAAARSRAALVGETLRAVQHEIIVIEGAKAVAQTLSRSIPVVLGDLELCNQLLRDKIQDTVFSFAGYYDTEGNVPCSSTGEAFSFGLTDELIALNSNPRPDLVVNQTAPASGASVIHASYPVFDDFGELQGYAAVSVPHHRLEQSDQSTGDASMLTLSPTGTVLTAPGDLEEARRLLPSNLTPDSFSDQTLSFADVDRDGIERLYALVPVVEGELYALSTWTLDSELRGGFYLQAPALFPVLMWLASLAVAWFAATLFVTRHVVRLRTAMNLFAASRRTTMGSEFKSAPRELRDVADTFIGMTDTILRDEAKIEDSLRQKDILLREVHHRVKNNLQLIASIMSMQMRQSRSKEVRQLMQGLHDRVTSLATIHRNLYQTSGQADISMNEHLETIVHQVVKMAALRNTSIEVDTEFAEVRLNPDQAVPLSLFVTEAMTNALKYIGNAKGHAPSLRVAMELGDDAQAEVVIENSLPPRDAEPDDEKSSGLGTELMEAFAAQLSGDFSATQEGGVYRVSLSFPVDDLDPKG</sequence>
<keyword evidence="4" id="KW-0808">Transferase</keyword>
<dbReference type="AlphaFoldDB" id="A0A2T8HUQ2"/>
<dbReference type="PANTHER" id="PTHR41523">
    <property type="entry name" value="TWO-COMPONENT SYSTEM SENSOR PROTEIN"/>
    <property type="match status" value="1"/>
</dbReference>
<keyword evidence="3" id="KW-0597">Phosphoprotein</keyword>
<proteinExistence type="predicted"/>
<dbReference type="CDD" id="cd18773">
    <property type="entry name" value="PDC1_HK_sensor"/>
    <property type="match status" value="1"/>
</dbReference>
<feature type="domain" description="Signal transduction histidine kinase subgroup 2 dimerisation and phosphoacceptor" evidence="9">
    <location>
        <begin position="407"/>
        <end position="481"/>
    </location>
</feature>
<keyword evidence="5" id="KW-0547">Nucleotide-binding</keyword>
<dbReference type="InterPro" id="IPR011495">
    <property type="entry name" value="Sig_transdc_His_kin_sub2_dim/P"/>
</dbReference>
<protein>
    <recommendedName>
        <fullName evidence="2">histidine kinase</fullName>
        <ecNumber evidence="2">2.7.13.3</ecNumber>
    </recommendedName>
</protein>
<dbReference type="EC" id="2.7.13.3" evidence="2"/>
<evidence type="ECO:0000313" key="10">
    <source>
        <dbReference type="EMBL" id="PVH29143.1"/>
    </source>
</evidence>
<keyword evidence="7" id="KW-0067">ATP-binding</keyword>
<evidence type="ECO:0000256" key="5">
    <source>
        <dbReference type="ARBA" id="ARBA00022741"/>
    </source>
</evidence>
<dbReference type="GO" id="GO:0004673">
    <property type="term" value="F:protein histidine kinase activity"/>
    <property type="evidence" value="ECO:0007669"/>
    <property type="project" value="UniProtKB-EC"/>
</dbReference>
<dbReference type="EMBL" id="QDKM01000003">
    <property type="protein sequence ID" value="PVH29143.1"/>
    <property type="molecule type" value="Genomic_DNA"/>
</dbReference>
<evidence type="ECO:0000256" key="4">
    <source>
        <dbReference type="ARBA" id="ARBA00022679"/>
    </source>
</evidence>
<dbReference type="Pfam" id="PF07568">
    <property type="entry name" value="HisKA_2"/>
    <property type="match status" value="1"/>
</dbReference>
<accession>A0A2T8HUQ2</accession>
<keyword evidence="8" id="KW-1133">Transmembrane helix</keyword>
<evidence type="ECO:0000256" key="8">
    <source>
        <dbReference type="SAM" id="Phobius"/>
    </source>
</evidence>
<evidence type="ECO:0000259" key="9">
    <source>
        <dbReference type="Pfam" id="PF07568"/>
    </source>
</evidence>
<dbReference type="Proteomes" id="UP000245911">
    <property type="component" value="Unassembled WGS sequence"/>
</dbReference>
<dbReference type="Gene3D" id="3.30.565.10">
    <property type="entry name" value="Histidine kinase-like ATPase, C-terminal domain"/>
    <property type="match status" value="1"/>
</dbReference>
<name>A0A2T8HUQ2_9RHOB</name>
<reference evidence="10 11" key="1">
    <citation type="submission" date="2018-04" db="EMBL/GenBank/DDBJ databases">
        <title>Pararhodobacter oceanense sp. nov., isolated from marine intertidal sediment.</title>
        <authorList>
            <person name="Wang X.-L."/>
            <person name="Du Z.-J."/>
        </authorList>
    </citation>
    <scope>NUCLEOTIDE SEQUENCE [LARGE SCALE GENOMIC DNA]</scope>
    <source>
        <strain evidence="10 11">AM505</strain>
    </source>
</reference>
<organism evidence="10 11">
    <name type="scientific">Pararhodobacter oceanensis</name>
    <dbReference type="NCBI Taxonomy" id="2172121"/>
    <lineage>
        <taxon>Bacteria</taxon>
        <taxon>Pseudomonadati</taxon>
        <taxon>Pseudomonadota</taxon>
        <taxon>Alphaproteobacteria</taxon>
        <taxon>Rhodobacterales</taxon>
        <taxon>Paracoccaceae</taxon>
        <taxon>Pararhodobacter</taxon>
    </lineage>
</organism>